<reference evidence="4 5" key="1">
    <citation type="submission" date="2022-06" db="EMBL/GenBank/DDBJ databases">
        <title>Isolation of gut microbiota from human fecal samples.</title>
        <authorList>
            <person name="Pamer E.G."/>
            <person name="Barat B."/>
            <person name="Waligurski E."/>
            <person name="Medina S."/>
            <person name="Paddock L."/>
            <person name="Mostad J."/>
        </authorList>
    </citation>
    <scope>NUCLEOTIDE SEQUENCE [LARGE SCALE GENOMIC DNA]</scope>
    <source>
        <strain evidence="4 5">DFI.9.90</strain>
    </source>
</reference>
<dbReference type="InterPro" id="IPR017961">
    <property type="entry name" value="DNA_pol_Y-fam_little_finger"/>
</dbReference>
<dbReference type="PANTHER" id="PTHR11076:SF34">
    <property type="entry name" value="PROTEIN UMUC"/>
    <property type="match status" value="1"/>
</dbReference>
<dbReference type="Gene3D" id="3.40.1170.60">
    <property type="match status" value="1"/>
</dbReference>
<gene>
    <name evidence="4" type="ORF">NE630_10790</name>
</gene>
<dbReference type="Pfam" id="PF00817">
    <property type="entry name" value="IMS"/>
    <property type="match status" value="1"/>
</dbReference>
<dbReference type="AlphaFoldDB" id="A0AAW5K2Q4"/>
<dbReference type="PROSITE" id="PS50173">
    <property type="entry name" value="UMUC"/>
    <property type="match status" value="1"/>
</dbReference>
<evidence type="ECO:0000256" key="1">
    <source>
        <dbReference type="ARBA" id="ARBA00010945"/>
    </source>
</evidence>
<dbReference type="Gene3D" id="3.30.70.270">
    <property type="match status" value="1"/>
</dbReference>
<organism evidence="4 5">
    <name type="scientific">Cloacibacillus evryensis</name>
    <dbReference type="NCBI Taxonomy" id="508460"/>
    <lineage>
        <taxon>Bacteria</taxon>
        <taxon>Thermotogati</taxon>
        <taxon>Synergistota</taxon>
        <taxon>Synergistia</taxon>
        <taxon>Synergistales</taxon>
        <taxon>Synergistaceae</taxon>
        <taxon>Cloacibacillus</taxon>
    </lineage>
</organism>
<dbReference type="CDD" id="cd01700">
    <property type="entry name" value="PolY_Pol_V_umuC"/>
    <property type="match status" value="1"/>
</dbReference>
<evidence type="ECO:0000313" key="4">
    <source>
        <dbReference type="EMBL" id="MCQ4814916.1"/>
    </source>
</evidence>
<feature type="region of interest" description="Disordered" evidence="2">
    <location>
        <begin position="415"/>
        <end position="442"/>
    </location>
</feature>
<comment type="similarity">
    <text evidence="1">Belongs to the DNA polymerase type-Y family.</text>
</comment>
<dbReference type="PANTHER" id="PTHR11076">
    <property type="entry name" value="DNA REPAIR POLYMERASE UMUC / TRANSFERASE FAMILY MEMBER"/>
    <property type="match status" value="1"/>
</dbReference>
<feature type="domain" description="UmuC" evidence="3">
    <location>
        <begin position="9"/>
        <end position="192"/>
    </location>
</feature>
<dbReference type="InterPro" id="IPR043502">
    <property type="entry name" value="DNA/RNA_pol_sf"/>
</dbReference>
<dbReference type="GO" id="GO:0005829">
    <property type="term" value="C:cytosol"/>
    <property type="evidence" value="ECO:0007669"/>
    <property type="project" value="TreeGrafter"/>
</dbReference>
<dbReference type="InterPro" id="IPR001126">
    <property type="entry name" value="UmuC"/>
</dbReference>
<name>A0AAW5K2Q4_9BACT</name>
<evidence type="ECO:0000256" key="2">
    <source>
        <dbReference type="SAM" id="MobiDB-lite"/>
    </source>
</evidence>
<dbReference type="GO" id="GO:0009432">
    <property type="term" value="P:SOS response"/>
    <property type="evidence" value="ECO:0007669"/>
    <property type="project" value="TreeGrafter"/>
</dbReference>
<dbReference type="EMBL" id="JANFYT010000023">
    <property type="protein sequence ID" value="MCQ4814916.1"/>
    <property type="molecule type" value="Genomic_DNA"/>
</dbReference>
<keyword evidence="5" id="KW-1185">Reference proteome</keyword>
<evidence type="ECO:0000259" key="3">
    <source>
        <dbReference type="PROSITE" id="PS50173"/>
    </source>
</evidence>
<dbReference type="Proteomes" id="UP001205919">
    <property type="component" value="Unassembled WGS sequence"/>
</dbReference>
<accession>A0AAW5K2Q4</accession>
<evidence type="ECO:0000313" key="5">
    <source>
        <dbReference type="Proteomes" id="UP001205919"/>
    </source>
</evidence>
<dbReference type="GO" id="GO:0006281">
    <property type="term" value="P:DNA repair"/>
    <property type="evidence" value="ECO:0007669"/>
    <property type="project" value="InterPro"/>
</dbReference>
<comment type="caution">
    <text evidence="4">The sequence shown here is derived from an EMBL/GenBank/DDBJ whole genome shotgun (WGS) entry which is preliminary data.</text>
</comment>
<dbReference type="RefSeq" id="WP_008710297.1">
    <property type="nucleotide sequence ID" value="NZ_CABKQM010000006.1"/>
</dbReference>
<dbReference type="GO" id="GO:0042276">
    <property type="term" value="P:error-prone translesion synthesis"/>
    <property type="evidence" value="ECO:0007669"/>
    <property type="project" value="TreeGrafter"/>
</dbReference>
<dbReference type="GO" id="GO:0003684">
    <property type="term" value="F:damaged DNA binding"/>
    <property type="evidence" value="ECO:0007669"/>
    <property type="project" value="InterPro"/>
</dbReference>
<dbReference type="InterPro" id="IPR050116">
    <property type="entry name" value="DNA_polymerase-Y"/>
</dbReference>
<dbReference type="Pfam" id="PF11799">
    <property type="entry name" value="IMS_C"/>
    <property type="match status" value="1"/>
</dbReference>
<protein>
    <submittedName>
        <fullName evidence="4">Y-family DNA polymerase</fullName>
    </submittedName>
</protein>
<sequence length="442" mass="49239">MEDMASRAIGLCDCNNFFVSCERRENPALIDRPVVVLSGNDGCIVARSNEVKAMGVPMGEPYFKVRGLLERAGAAVLSGRLSLYNKISAEVMSRLACFSDVTEVYSIDEAFINLAIPSIKDPAAYCMELRKDIWRHCSIPVSVGISSTKTLAKLASHCAKHSDSGVFWLKRDSYADPRWMAQFEVGDIWGVGRRMAKRLNLYHRILTAADFVSADDLLLKRDFSVNALYTAWELRGYPVYPLAGGRRAPKSIQVSRSFGEAVFSYGELLEAVSYFTLCAARQLRAAKQRASRMGVYITTSRFRTDNFYAREDARSFSSPRSLDCDFLSAARDMLAGIYREGCAYKKAGVVLDDFTDVSCGVQQLLFDEEGRPEAREGKFLLAAAVTDSLNREFGRLVIGSADNFGAPERKSKWYPRRGHSAAENDYRDRPALPIGPSRRVGF</sequence>
<feature type="compositionally biased region" description="Basic and acidic residues" evidence="2">
    <location>
        <begin position="420"/>
        <end position="430"/>
    </location>
</feature>
<dbReference type="InterPro" id="IPR043128">
    <property type="entry name" value="Rev_trsase/Diguanyl_cyclase"/>
</dbReference>
<dbReference type="SUPFAM" id="SSF56672">
    <property type="entry name" value="DNA/RNA polymerases"/>
    <property type="match status" value="1"/>
</dbReference>
<proteinExistence type="inferred from homology"/>
<dbReference type="GO" id="GO:0003887">
    <property type="term" value="F:DNA-directed DNA polymerase activity"/>
    <property type="evidence" value="ECO:0007669"/>
    <property type="project" value="TreeGrafter"/>
</dbReference>